<organism evidence="5 6">
    <name type="scientific">Piscinibacter terrae</name>
    <dbReference type="NCBI Taxonomy" id="2496871"/>
    <lineage>
        <taxon>Bacteria</taxon>
        <taxon>Pseudomonadati</taxon>
        <taxon>Pseudomonadota</taxon>
        <taxon>Betaproteobacteria</taxon>
        <taxon>Burkholderiales</taxon>
        <taxon>Sphaerotilaceae</taxon>
        <taxon>Piscinibacter</taxon>
    </lineage>
</organism>
<dbReference type="PANTHER" id="PTHR43176">
    <property type="entry name" value="3-HYDROXYISOBUTYRYL-COA HYDROLASE-RELATED"/>
    <property type="match status" value="1"/>
</dbReference>
<reference evidence="5 6" key="2">
    <citation type="submission" date="2018-12" db="EMBL/GenBank/DDBJ databases">
        <title>Rhizobacter gummiphilus sp. nov., a rubber-degrading bacterium isolated from the soil of a botanical garden in Japan.</title>
        <authorList>
            <person name="Shunsuke S.S."/>
        </authorList>
    </citation>
    <scope>NUCLEOTIDE SEQUENCE [LARGE SCALE GENOMIC DNA]</scope>
    <source>
        <strain evidence="5 6">S-16</strain>
    </source>
</reference>
<dbReference type="GO" id="GO:0016853">
    <property type="term" value="F:isomerase activity"/>
    <property type="evidence" value="ECO:0007669"/>
    <property type="project" value="UniProtKB-KW"/>
</dbReference>
<evidence type="ECO:0000313" key="6">
    <source>
        <dbReference type="Proteomes" id="UP000267464"/>
    </source>
</evidence>
<dbReference type="GO" id="GO:0006574">
    <property type="term" value="P:L-valine catabolic process"/>
    <property type="evidence" value="ECO:0007669"/>
    <property type="project" value="TreeGrafter"/>
</dbReference>
<dbReference type="Gene3D" id="3.90.226.10">
    <property type="entry name" value="2-enoyl-CoA Hydratase, Chain A, domain 1"/>
    <property type="match status" value="1"/>
</dbReference>
<dbReference type="SUPFAM" id="SSF52096">
    <property type="entry name" value="ClpP/crotonase"/>
    <property type="match status" value="1"/>
</dbReference>
<dbReference type="InterPro" id="IPR032259">
    <property type="entry name" value="HIBYL-CoA-H"/>
</dbReference>
<evidence type="ECO:0000256" key="3">
    <source>
        <dbReference type="ARBA" id="ARBA00022801"/>
    </source>
</evidence>
<dbReference type="EC" id="3.1.2.4" evidence="2"/>
<dbReference type="NCBIfam" id="NF004127">
    <property type="entry name" value="PRK05617.1"/>
    <property type="match status" value="1"/>
</dbReference>
<reference evidence="5 6" key="1">
    <citation type="submission" date="2018-08" db="EMBL/GenBank/DDBJ databases">
        <authorList>
            <person name="Khan S.A."/>
            <person name="Jeon C.O."/>
            <person name="Chun B.H."/>
            <person name="Jeong S.E."/>
        </authorList>
    </citation>
    <scope>NUCLEOTIDE SEQUENCE [LARGE SCALE GENOMIC DNA]</scope>
    <source>
        <strain evidence="5 6">S-16</strain>
    </source>
</reference>
<name>A0A3N7HWC0_9BURK</name>
<comment type="caution">
    <text evidence="5">The sequence shown here is derived from an EMBL/GenBank/DDBJ whole genome shotgun (WGS) entry which is preliminary data.</text>
</comment>
<protein>
    <recommendedName>
        <fullName evidence="2">3-hydroxyisobutyryl-CoA hydrolase</fullName>
        <ecNumber evidence="2">3.1.2.4</ecNumber>
    </recommendedName>
</protein>
<gene>
    <name evidence="5" type="ORF">DZC73_06755</name>
</gene>
<dbReference type="AlphaFoldDB" id="A0A3N7HWC0"/>
<evidence type="ECO:0000256" key="1">
    <source>
        <dbReference type="ARBA" id="ARBA00001709"/>
    </source>
</evidence>
<keyword evidence="5" id="KW-0413">Isomerase</keyword>
<comment type="catalytic activity">
    <reaction evidence="1">
        <text>3-hydroxy-2-methylpropanoyl-CoA + H2O = 3-hydroxy-2-methylpropanoate + CoA + H(+)</text>
        <dbReference type="Rhea" id="RHEA:20888"/>
        <dbReference type="ChEBI" id="CHEBI:11805"/>
        <dbReference type="ChEBI" id="CHEBI:15377"/>
        <dbReference type="ChEBI" id="CHEBI:15378"/>
        <dbReference type="ChEBI" id="CHEBI:57287"/>
        <dbReference type="ChEBI" id="CHEBI:57340"/>
        <dbReference type="EC" id="3.1.2.4"/>
    </reaction>
</comment>
<sequence>MTVILREFDTAGGHRFGHATLASPTTLNALSLAMIDQLAPRLDTWIADPGIAGIVLDAEGEKAFCAGGDVQALYRSMRDTEPGQVPREAAAFFEREYRLDHRIHTCPKPILCWGHGIVMGGGLGLMAGASHRVATPGTRIAMPEISIGLYPDVGGSWFLPRMPGRTGLFLALTGAPMNAADARFVGLADAVLPHALKDTMLQAIATARWQGDAQADREHLTRLLMQFPAEAGESVLRRHVDLIGSVMLDDGLEAIATRLRGLAEHADAWLSAAGKTFAKGSPTSAALSHRLWQAARHLSLAQVLRLEYQVSLGSCMHHDFAEGVRALLIDKDRKPIWAPATLDQVTRAHVDAHFIERHDGLHPLHDLH</sequence>
<feature type="domain" description="Enoyl-CoA hydratase/isomerase" evidence="4">
    <location>
        <begin position="17"/>
        <end position="354"/>
    </location>
</feature>
<dbReference type="CDD" id="cd06558">
    <property type="entry name" value="crotonase-like"/>
    <property type="match status" value="1"/>
</dbReference>
<proteinExistence type="predicted"/>
<dbReference type="InterPro" id="IPR045004">
    <property type="entry name" value="ECH_dom"/>
</dbReference>
<dbReference type="Proteomes" id="UP000267464">
    <property type="component" value="Unassembled WGS sequence"/>
</dbReference>
<dbReference type="OrthoDB" id="9790967at2"/>
<dbReference type="InterPro" id="IPR029045">
    <property type="entry name" value="ClpP/crotonase-like_dom_sf"/>
</dbReference>
<evidence type="ECO:0000259" key="4">
    <source>
        <dbReference type="Pfam" id="PF16113"/>
    </source>
</evidence>
<dbReference type="Pfam" id="PF16113">
    <property type="entry name" value="ECH_2"/>
    <property type="match status" value="1"/>
</dbReference>
<dbReference type="PANTHER" id="PTHR43176:SF3">
    <property type="entry name" value="3-HYDROXYISOBUTYRYL-COA HYDROLASE, MITOCHONDRIAL"/>
    <property type="match status" value="1"/>
</dbReference>
<dbReference type="GO" id="GO:0003860">
    <property type="term" value="F:3-hydroxyisobutyryl-CoA hydrolase activity"/>
    <property type="evidence" value="ECO:0007669"/>
    <property type="project" value="UniProtKB-EC"/>
</dbReference>
<keyword evidence="3" id="KW-0378">Hydrolase</keyword>
<evidence type="ECO:0000313" key="5">
    <source>
        <dbReference type="EMBL" id="RQP26690.1"/>
    </source>
</evidence>
<evidence type="ECO:0000256" key="2">
    <source>
        <dbReference type="ARBA" id="ARBA00011915"/>
    </source>
</evidence>
<dbReference type="RefSeq" id="WP_124539383.1">
    <property type="nucleotide sequence ID" value="NZ_QUSW01000001.1"/>
</dbReference>
<accession>A0A3N7HWC0</accession>
<dbReference type="GO" id="GO:0005829">
    <property type="term" value="C:cytosol"/>
    <property type="evidence" value="ECO:0007669"/>
    <property type="project" value="TreeGrafter"/>
</dbReference>
<dbReference type="EMBL" id="QUSW01000001">
    <property type="protein sequence ID" value="RQP26690.1"/>
    <property type="molecule type" value="Genomic_DNA"/>
</dbReference>
<keyword evidence="6" id="KW-1185">Reference proteome</keyword>